<dbReference type="AlphaFoldDB" id="A0A1L9G671"/>
<dbReference type="Proteomes" id="UP000480222">
    <property type="component" value="Unassembled WGS sequence"/>
</dbReference>
<keyword evidence="2" id="KW-0378">Hydrolase</keyword>
<dbReference type="InterPro" id="IPR029149">
    <property type="entry name" value="Creatin/AminoP/Spt16_N"/>
</dbReference>
<dbReference type="InterPro" id="IPR036005">
    <property type="entry name" value="Creatinase/aminopeptidase-like"/>
</dbReference>
<dbReference type="OMA" id="LEDHFYM"/>
<keyword evidence="2" id="KW-0645">Protease</keyword>
<sequence>MTNTFPSRVYTKRLQQASRGAINQGLRGVVIGPGPQLEYLTGLRINTHERFSALLIPAGFSSLSDAVLVVPSVDRGDVVRSAITEMGVTIQYWDDGEDAHTLAMNALSPLRDADVIGVDDHLEATHLISLMGLAGQGVSFVLANTVMSELFINKDPDEISQLRSAGEAIDRVHAEVPHLITAGRTEAEVAQDLHRLISQEHSAIDFIIVGSGPNGANPHHDFSDRILNTGDIVVVDIGGTFGAGYHSDCTRTFVVGGPQHLPSDAKNLYAVLEKAQEAAVAHVRPGVTAESVDNVAREIITQAGYGEYFIHRTGHGIGLSTHEEPFIMKGNKLVLQPGMAFSIEPGIYIPGKYGARIEDIVVVTESGCERLNNQPRTLQ</sequence>
<gene>
    <name evidence="2" type="ORF">CIP107547_01425</name>
</gene>
<dbReference type="Gene3D" id="3.90.230.10">
    <property type="entry name" value="Creatinase/methionine aminopeptidase superfamily"/>
    <property type="match status" value="1"/>
</dbReference>
<dbReference type="PANTHER" id="PTHR46112">
    <property type="entry name" value="AMINOPEPTIDASE"/>
    <property type="match status" value="1"/>
</dbReference>
<dbReference type="PANTHER" id="PTHR46112:SF3">
    <property type="entry name" value="AMINOPEPTIDASE YPDF"/>
    <property type="match status" value="1"/>
</dbReference>
<dbReference type="RefSeq" id="WP_014310427.1">
    <property type="nucleotide sequence ID" value="NZ_CP039522.1"/>
</dbReference>
<evidence type="ECO:0000313" key="3">
    <source>
        <dbReference type="Proteomes" id="UP000480222"/>
    </source>
</evidence>
<dbReference type="InterPro" id="IPR000994">
    <property type="entry name" value="Pept_M24"/>
</dbReference>
<dbReference type="GO" id="GO:0004177">
    <property type="term" value="F:aminopeptidase activity"/>
    <property type="evidence" value="ECO:0007669"/>
    <property type="project" value="UniProtKB-KW"/>
</dbReference>
<protein>
    <submittedName>
        <fullName evidence="2">Aminopeptidase P family protein</fullName>
    </submittedName>
</protein>
<organism evidence="2 3">
    <name type="scientific">Corynebacterium diphtheriae</name>
    <dbReference type="NCBI Taxonomy" id="1717"/>
    <lineage>
        <taxon>Bacteria</taxon>
        <taxon>Bacillati</taxon>
        <taxon>Actinomycetota</taxon>
        <taxon>Actinomycetes</taxon>
        <taxon>Mycobacteriales</taxon>
        <taxon>Corynebacteriaceae</taxon>
        <taxon>Corynebacterium</taxon>
    </lineage>
</organism>
<comment type="caution">
    <text evidence="2">The sequence shown here is derived from an EMBL/GenBank/DDBJ whole genome shotgun (WGS) entry which is preliminary data.</text>
</comment>
<dbReference type="Pfam" id="PF00557">
    <property type="entry name" value="Peptidase_M24"/>
    <property type="match status" value="1"/>
</dbReference>
<accession>A0A1L9G671</accession>
<reference evidence="2 3" key="1">
    <citation type="submission" date="2020-02" db="EMBL/GenBank/DDBJ databases">
        <authorList>
            <person name="Brisse S."/>
        </authorList>
    </citation>
    <scope>NUCLEOTIDE SEQUENCE [LARGE SCALE GENOMIC DNA]</scope>
    <source>
        <strain evidence="2">CIP107547</strain>
    </source>
</reference>
<dbReference type="CDD" id="cd01092">
    <property type="entry name" value="APP-like"/>
    <property type="match status" value="1"/>
</dbReference>
<keyword evidence="2" id="KW-0031">Aminopeptidase</keyword>
<dbReference type="InterPro" id="IPR050659">
    <property type="entry name" value="Peptidase_M24B"/>
</dbReference>
<dbReference type="SUPFAM" id="SSF55920">
    <property type="entry name" value="Creatinase/aminopeptidase"/>
    <property type="match status" value="1"/>
</dbReference>
<evidence type="ECO:0000313" key="2">
    <source>
        <dbReference type="EMBL" id="CAB0604495.1"/>
    </source>
</evidence>
<evidence type="ECO:0000259" key="1">
    <source>
        <dbReference type="Pfam" id="PF00557"/>
    </source>
</evidence>
<proteinExistence type="predicted"/>
<name>A0A1L9G671_CORDP</name>
<dbReference type="Gene3D" id="3.40.350.10">
    <property type="entry name" value="Creatinase/prolidase N-terminal domain"/>
    <property type="match status" value="1"/>
</dbReference>
<dbReference type="EMBL" id="CADDAV010000016">
    <property type="protein sequence ID" value="CAB0604495.1"/>
    <property type="molecule type" value="Genomic_DNA"/>
</dbReference>
<dbReference type="SUPFAM" id="SSF53092">
    <property type="entry name" value="Creatinase/prolidase N-terminal domain"/>
    <property type="match status" value="1"/>
</dbReference>
<feature type="domain" description="Peptidase M24" evidence="1">
    <location>
        <begin position="161"/>
        <end position="365"/>
    </location>
</feature>